<dbReference type="GO" id="GO:0006304">
    <property type="term" value="P:DNA modification"/>
    <property type="evidence" value="ECO:0007669"/>
    <property type="project" value="InterPro"/>
</dbReference>
<dbReference type="InterPro" id="IPR011639">
    <property type="entry name" value="MethylTrfase_TaqI-like_dom"/>
</dbReference>
<dbReference type="InterPro" id="IPR029063">
    <property type="entry name" value="SAM-dependent_MTases_sf"/>
</dbReference>
<dbReference type="InterPro" id="IPR050953">
    <property type="entry name" value="N4_N6_ade-DNA_methylase"/>
</dbReference>
<proteinExistence type="predicted"/>
<reference evidence="7" key="1">
    <citation type="submission" date="2020-04" db="EMBL/GenBank/DDBJ databases">
        <title>Deep metagenomics examines the oral microbiome during advanced dental caries in children, revealing novel taxa and co-occurrences with host molecules.</title>
        <authorList>
            <person name="Baker J.L."/>
            <person name="Morton J.T."/>
            <person name="Dinis M."/>
            <person name="Alvarez R."/>
            <person name="Tran N.C."/>
            <person name="Knight R."/>
            <person name="Edlund A."/>
        </authorList>
    </citation>
    <scope>NUCLEOTIDE SEQUENCE</scope>
    <source>
        <strain evidence="7">JCVI_30_bin.13</strain>
    </source>
</reference>
<keyword evidence="4" id="KW-0949">S-adenosyl-L-methionine</keyword>
<dbReference type="PRINTS" id="PR00507">
    <property type="entry name" value="N12N6MTFRASE"/>
</dbReference>
<dbReference type="Gene3D" id="3.40.50.150">
    <property type="entry name" value="Vaccinia Virus protein VP39"/>
    <property type="match status" value="1"/>
</dbReference>
<evidence type="ECO:0000313" key="7">
    <source>
        <dbReference type="EMBL" id="MBF0965995.1"/>
    </source>
</evidence>
<comment type="caution">
    <text evidence="7">The sequence shown here is derived from an EMBL/GenBank/DDBJ whole genome shotgun (WGS) entry which is preliminary data.</text>
</comment>
<name>A0A929WTU2_9ACTO</name>
<dbReference type="EMBL" id="JABZGF010000033">
    <property type="protein sequence ID" value="MBF0965995.1"/>
    <property type="molecule type" value="Genomic_DNA"/>
</dbReference>
<evidence type="ECO:0000256" key="2">
    <source>
        <dbReference type="ARBA" id="ARBA00022603"/>
    </source>
</evidence>
<evidence type="ECO:0000256" key="1">
    <source>
        <dbReference type="ARBA" id="ARBA00011900"/>
    </source>
</evidence>
<keyword evidence="3" id="KW-0808">Transferase</keyword>
<gene>
    <name evidence="7" type="primary">pglX</name>
    <name evidence="7" type="ORF">HXK09_02305</name>
</gene>
<evidence type="ECO:0000256" key="4">
    <source>
        <dbReference type="ARBA" id="ARBA00022691"/>
    </source>
</evidence>
<accession>A0A929WTU2</accession>
<protein>
    <recommendedName>
        <fullName evidence="1">site-specific DNA-methyltransferase (adenine-specific)</fullName>
        <ecNumber evidence="1">2.1.1.72</ecNumber>
    </recommendedName>
</protein>
<feature type="domain" description="Type II methyltransferase M.TaqI-like" evidence="6">
    <location>
        <begin position="328"/>
        <end position="559"/>
    </location>
</feature>
<sequence>MNTSALESLASASRERLIEMAVAAIERKMADPLLSDADRSRLTQAVDKHAEAGGIRVLGAAKVVAYSWFNRLTALRYMDAMGISGDYGVVTPAEGSGTGVPECVQRARGGDFDRHVGEDARARAAQLLFDNRDLDAYVLLLREYFASWHRVMPGMFPEADDWTNLVPPADLLSAGESVRADIVAAIGPNESGRMDVEVIGWLYQFYIAARKQEINESKAKIDKDTLAPVTQLFTPHWVVRYLVENTLGKQWLRAHPDSALREKFEYLVTPAEGQEDQGLAIANPEDFRVIDPACGSGHMLTYAFDVLWEMYAEAGYPTRQIARLILEKNLHGADVDGRAAQLASFALTMKAVEHNPGFLGRLERESQRDGEISWRGPRIVHVESVHLDELSPAEIADASGDGVSLGISLLIEQLRYADTYGSLIRVPEGASTLFREVARRIEAGERPQVLGGADSEEWLRAADMCEILEDGRYTTLIANPPYLGMRKAKDPLKRYAKKFYKRGAPDLCTMFIERAASLAQLRGAIGMITMHAWMFLDSYRELRPWMLSTMSIDSMAHLGTRAFDSIGGEVVQTTAFAITNATSDVDRVGIYLRLVDGRNEAEKDVVLRTVACEQKHDIRFEVSPATFAVIPGRPIVYWASRQMLNAFEVGVPLGEVAPVRQGLATGDNERFLRQWFEVSGDRSYMQARDREDARASGARWFPHNKGGEFRKWWGNQDYVVNWEDDGREIQSLVDPKTGKQRSRPQNTDCYFRPCVSWSRVSSGELSVRFFRQGSTPNDVGPVIVAERDKLLKIASMSNSAIATGFLAVMAPGTHFEVGQVKNLPWIEPESFDSAGVERLIDIFRSDWDSRETSWDFARPPYLRGGYSLLQDAFDDWYRRSCETAEEAQRLETENNHYWADVYSLADEVEVDVPLSRVSLTYNPRFAFASTKGAPERSEEEYRWLHYQCSARELISWAIGVTMGRYSVDVPGLVLADQASSLDDFRARVAESRLEPDDDGIIPVTGGAFDDDASRRVKAVLRVVFGASDLGDNIEFLTRCLAVKSGSATAEFAPPVIPADPGQALEDYMAKSFAADHQKDYSGRPVYWSLESPKGTFRALIYLHRYTPDTVGQVLTKYAAPFVDRLKAESEAVGRERDAVMGDDRKADRERARIDKRRAEIDAQVAEVQGFIDSVLQPLAQRRIHLDLDDGVRINRLKLAYGWRSDLKDLPQPAIGAATTEVKKGITTDLKWARREIKKNNVWWS</sequence>
<dbReference type="NCBIfam" id="NF033452">
    <property type="entry name" value="BREX_1_MTaseX"/>
    <property type="match status" value="1"/>
</dbReference>
<dbReference type="PANTHER" id="PTHR33841:SF1">
    <property type="entry name" value="DNA METHYLTRANSFERASE A"/>
    <property type="match status" value="1"/>
</dbReference>
<dbReference type="SUPFAM" id="SSF53335">
    <property type="entry name" value="S-adenosyl-L-methionine-dependent methyltransferases"/>
    <property type="match status" value="1"/>
</dbReference>
<evidence type="ECO:0000256" key="5">
    <source>
        <dbReference type="ARBA" id="ARBA00047942"/>
    </source>
</evidence>
<dbReference type="PANTHER" id="PTHR33841">
    <property type="entry name" value="DNA METHYLTRANSFERASE YEEA-RELATED"/>
    <property type="match status" value="1"/>
</dbReference>
<dbReference type="Pfam" id="PF07669">
    <property type="entry name" value="Eco57I"/>
    <property type="match status" value="1"/>
</dbReference>
<dbReference type="InterPro" id="IPR047939">
    <property type="entry name" value="BREX_1_PglX"/>
</dbReference>
<evidence type="ECO:0000259" key="6">
    <source>
        <dbReference type="Pfam" id="PF07669"/>
    </source>
</evidence>
<dbReference type="GO" id="GO:0032259">
    <property type="term" value="P:methylation"/>
    <property type="evidence" value="ECO:0007669"/>
    <property type="project" value="UniProtKB-KW"/>
</dbReference>
<evidence type="ECO:0000256" key="3">
    <source>
        <dbReference type="ARBA" id="ARBA00022679"/>
    </source>
</evidence>
<dbReference type="Proteomes" id="UP000759246">
    <property type="component" value="Unassembled WGS sequence"/>
</dbReference>
<organism evidence="7 8">
    <name type="scientific">Actinomyces bouchesdurhonensis</name>
    <dbReference type="NCBI Taxonomy" id="1852361"/>
    <lineage>
        <taxon>Bacteria</taxon>
        <taxon>Bacillati</taxon>
        <taxon>Actinomycetota</taxon>
        <taxon>Actinomycetes</taxon>
        <taxon>Actinomycetales</taxon>
        <taxon>Actinomycetaceae</taxon>
        <taxon>Actinomyces</taxon>
    </lineage>
</organism>
<dbReference type="AlphaFoldDB" id="A0A929WTU2"/>
<comment type="catalytic activity">
    <reaction evidence="5">
        <text>a 2'-deoxyadenosine in DNA + S-adenosyl-L-methionine = an N(6)-methyl-2'-deoxyadenosine in DNA + S-adenosyl-L-homocysteine + H(+)</text>
        <dbReference type="Rhea" id="RHEA:15197"/>
        <dbReference type="Rhea" id="RHEA-COMP:12418"/>
        <dbReference type="Rhea" id="RHEA-COMP:12419"/>
        <dbReference type="ChEBI" id="CHEBI:15378"/>
        <dbReference type="ChEBI" id="CHEBI:57856"/>
        <dbReference type="ChEBI" id="CHEBI:59789"/>
        <dbReference type="ChEBI" id="CHEBI:90615"/>
        <dbReference type="ChEBI" id="CHEBI:90616"/>
        <dbReference type="EC" id="2.1.1.72"/>
    </reaction>
</comment>
<dbReference type="GO" id="GO:0009007">
    <property type="term" value="F:site-specific DNA-methyltransferase (adenine-specific) activity"/>
    <property type="evidence" value="ECO:0007669"/>
    <property type="project" value="UniProtKB-EC"/>
</dbReference>
<evidence type="ECO:0000313" key="8">
    <source>
        <dbReference type="Proteomes" id="UP000759246"/>
    </source>
</evidence>
<dbReference type="EC" id="2.1.1.72" evidence="1"/>
<keyword evidence="2" id="KW-0489">Methyltransferase</keyword>